<proteinExistence type="predicted"/>
<gene>
    <name evidence="4" type="ORF">RRG08_059673</name>
</gene>
<evidence type="ECO:0000313" key="4">
    <source>
        <dbReference type="EMBL" id="KAK3799627.1"/>
    </source>
</evidence>
<accession>A0AAE1B4W5</accession>
<feature type="region of interest" description="Disordered" evidence="1">
    <location>
        <begin position="302"/>
        <end position="329"/>
    </location>
</feature>
<comment type="caution">
    <text evidence="4">The sequence shown here is derived from an EMBL/GenBank/DDBJ whole genome shotgun (WGS) entry which is preliminary data.</text>
</comment>
<keyword evidence="2" id="KW-0812">Transmembrane</keyword>
<dbReference type="Pfam" id="PF15672">
    <property type="entry name" value="Mucin15"/>
    <property type="match status" value="1"/>
</dbReference>
<feature type="transmembrane region" description="Helical" evidence="2">
    <location>
        <begin position="692"/>
        <end position="715"/>
    </location>
</feature>
<dbReference type="Proteomes" id="UP001283361">
    <property type="component" value="Unassembled WGS sequence"/>
</dbReference>
<feature type="compositionally biased region" description="Low complexity" evidence="1">
    <location>
        <begin position="316"/>
        <end position="327"/>
    </location>
</feature>
<dbReference type="Pfam" id="PF00629">
    <property type="entry name" value="MAM"/>
    <property type="match status" value="1"/>
</dbReference>
<evidence type="ECO:0000313" key="5">
    <source>
        <dbReference type="Proteomes" id="UP001283361"/>
    </source>
</evidence>
<protein>
    <recommendedName>
        <fullName evidence="3">MAM domain-containing protein</fullName>
    </recommendedName>
</protein>
<dbReference type="PROSITE" id="PS50060">
    <property type="entry name" value="MAM_2"/>
    <property type="match status" value="2"/>
</dbReference>
<feature type="compositionally biased region" description="Polar residues" evidence="1">
    <location>
        <begin position="678"/>
        <end position="687"/>
    </location>
</feature>
<feature type="domain" description="MAM" evidence="3">
    <location>
        <begin position="136"/>
        <end position="290"/>
    </location>
</feature>
<keyword evidence="2" id="KW-0472">Membrane</keyword>
<dbReference type="InterPro" id="IPR000998">
    <property type="entry name" value="MAM_dom"/>
</dbReference>
<name>A0AAE1B4W5_9GAST</name>
<feature type="region of interest" description="Disordered" evidence="1">
    <location>
        <begin position="656"/>
        <end position="687"/>
    </location>
</feature>
<evidence type="ECO:0000256" key="2">
    <source>
        <dbReference type="SAM" id="Phobius"/>
    </source>
</evidence>
<dbReference type="InterPro" id="IPR013320">
    <property type="entry name" value="ConA-like_dom_sf"/>
</dbReference>
<sequence>MKLGYTQRLRTLGIGQQAWNMALMKLGYTQRLRTLGIGQQVWNMALMKLGYTQRLRTLDWRAVMQYLITVHRLDDGQVEFDYCPEIGRRSKGAALLDLTTDLVDLHRNGWFRLLSTVLSQSDDPDPQCTQDRKGLPACNFNTRNCWNEPKDGEGAWSHVKVGDQGQYQGPVKPIEKGYVYVDPKISQGLPRKLTGQISTGKEAICVKFYYATTGNISAPITFYIQEGKVYSPVHRVEANTGGIWLETNFSCCLPDVNKTKLVAIEAASTADEIVAIDYVDVRRSDMSCTGDELVCYPTLEEKTTVKPQEEETTTAPPKGQSSGKPPKVQICASDKMHPGVPSCDFNSADTCGWLEWIGMDSESNRTRPDLYDDISYVDNTTHTVLVADIEDDVESICMEVQFEVPTTQTDLGNIFSIYIKTQNETYLWGEAYNYKDGKQKDSKINRFESPLTAGTDRQIVLIYQKEKLTLDSIHVKTSELPPAQTKDVPQTDVKTIKTLFTCPLRSGSELLPPLCGMVSVPDEEWSDDLGWTVDDNSEFPGKDGYLLYRGSGENIRDKGANLTKSDLNSATGVSILSFSYALSGRATLEVHAVDEKNSENLLWSSAHETARKWVDVKDIYVEKTGSFEIVFKIVPLEITTDSLVYVGLTDIEVASSEKKPATKTSTPVKTDPSDKDTTFTSQSGDSSSNTGVIVGAVLGALLGVALIGGAVYWFFFRDRDESKEQGQYIVTMHNGASKENNIENAAYSP</sequence>
<dbReference type="InterPro" id="IPR031371">
    <property type="entry name" value="Mucin-15"/>
</dbReference>
<dbReference type="GO" id="GO:0016020">
    <property type="term" value="C:membrane"/>
    <property type="evidence" value="ECO:0007669"/>
    <property type="project" value="InterPro"/>
</dbReference>
<organism evidence="4 5">
    <name type="scientific">Elysia crispata</name>
    <name type="common">lettuce slug</name>
    <dbReference type="NCBI Taxonomy" id="231223"/>
    <lineage>
        <taxon>Eukaryota</taxon>
        <taxon>Metazoa</taxon>
        <taxon>Spiralia</taxon>
        <taxon>Lophotrochozoa</taxon>
        <taxon>Mollusca</taxon>
        <taxon>Gastropoda</taxon>
        <taxon>Heterobranchia</taxon>
        <taxon>Euthyneura</taxon>
        <taxon>Panpulmonata</taxon>
        <taxon>Sacoglossa</taxon>
        <taxon>Placobranchoidea</taxon>
        <taxon>Plakobranchidae</taxon>
        <taxon>Elysia</taxon>
    </lineage>
</organism>
<evidence type="ECO:0000259" key="3">
    <source>
        <dbReference type="PROSITE" id="PS50060"/>
    </source>
</evidence>
<keyword evidence="5" id="KW-1185">Reference proteome</keyword>
<evidence type="ECO:0000256" key="1">
    <source>
        <dbReference type="SAM" id="MobiDB-lite"/>
    </source>
</evidence>
<reference evidence="4" key="1">
    <citation type="journal article" date="2023" name="G3 (Bethesda)">
        <title>A reference genome for the long-term kleptoplast-retaining sea slug Elysia crispata morphotype clarki.</title>
        <authorList>
            <person name="Eastman K.E."/>
            <person name="Pendleton A.L."/>
            <person name="Shaikh M.A."/>
            <person name="Suttiyut T."/>
            <person name="Ogas R."/>
            <person name="Tomko P."/>
            <person name="Gavelis G."/>
            <person name="Widhalm J.R."/>
            <person name="Wisecaver J.H."/>
        </authorList>
    </citation>
    <scope>NUCLEOTIDE SEQUENCE</scope>
    <source>
        <strain evidence="4">ECLA1</strain>
    </source>
</reference>
<dbReference type="EMBL" id="JAWDGP010000547">
    <property type="protein sequence ID" value="KAK3799627.1"/>
    <property type="molecule type" value="Genomic_DNA"/>
</dbReference>
<dbReference type="AlphaFoldDB" id="A0AAE1B4W5"/>
<dbReference type="Gene3D" id="2.60.120.200">
    <property type="match status" value="2"/>
</dbReference>
<feature type="domain" description="MAM" evidence="3">
    <location>
        <begin position="500"/>
        <end position="661"/>
    </location>
</feature>
<keyword evidence="2" id="KW-1133">Transmembrane helix</keyword>
<dbReference type="SUPFAM" id="SSF49899">
    <property type="entry name" value="Concanavalin A-like lectins/glucanases"/>
    <property type="match status" value="1"/>
</dbReference>